<dbReference type="InterPro" id="IPR053058">
    <property type="entry name" value="Mulikevirus_tape_measure"/>
</dbReference>
<evidence type="ECO:0000259" key="1">
    <source>
        <dbReference type="Pfam" id="PF20155"/>
    </source>
</evidence>
<evidence type="ECO:0000313" key="3">
    <source>
        <dbReference type="Proteomes" id="UP001470230"/>
    </source>
</evidence>
<comment type="caution">
    <text evidence="2">The sequence shown here is derived from an EMBL/GenBank/DDBJ whole genome shotgun (WGS) entry which is preliminary data.</text>
</comment>
<proteinExistence type="predicted"/>
<dbReference type="PANTHER" id="PTHR38812:SF2">
    <property type="entry name" value="MU-LIKE PROPHAGE FLUMU PROTEIN GP42"/>
    <property type="match status" value="1"/>
</dbReference>
<dbReference type="Proteomes" id="UP001470230">
    <property type="component" value="Unassembled WGS sequence"/>
</dbReference>
<dbReference type="InterPro" id="IPR013491">
    <property type="entry name" value="Tape_meas_N"/>
</dbReference>
<accession>A0ABR2GMZ9</accession>
<dbReference type="EMBL" id="JAPFFF010000184">
    <property type="protein sequence ID" value="KAK8835319.1"/>
    <property type="molecule type" value="Genomic_DNA"/>
</dbReference>
<dbReference type="NCBIfam" id="TIGR02675">
    <property type="entry name" value="tape_meas_nterm"/>
    <property type="match status" value="1"/>
</dbReference>
<reference evidence="2 3" key="1">
    <citation type="submission" date="2024-04" db="EMBL/GenBank/DDBJ databases">
        <title>Tritrichomonas musculus Genome.</title>
        <authorList>
            <person name="Alves-Ferreira E."/>
            <person name="Grigg M."/>
            <person name="Lorenzi H."/>
            <person name="Galac M."/>
        </authorList>
    </citation>
    <scope>NUCLEOTIDE SEQUENCE [LARGE SCALE GENOMIC DNA]</scope>
    <source>
        <strain evidence="2 3">EAF2021</strain>
    </source>
</reference>
<protein>
    <recommendedName>
        <fullName evidence="1">Tape measure protein N-terminal domain-containing protein</fullName>
    </recommendedName>
</protein>
<keyword evidence="3" id="KW-1185">Reference proteome</keyword>
<organism evidence="2 3">
    <name type="scientific">Tritrichomonas musculus</name>
    <dbReference type="NCBI Taxonomy" id="1915356"/>
    <lineage>
        <taxon>Eukaryota</taxon>
        <taxon>Metamonada</taxon>
        <taxon>Parabasalia</taxon>
        <taxon>Tritrichomonadida</taxon>
        <taxon>Tritrichomonadidae</taxon>
        <taxon>Tritrichomonas</taxon>
    </lineage>
</organism>
<dbReference type="Pfam" id="PF20155">
    <property type="entry name" value="TMP_3"/>
    <property type="match status" value="1"/>
</dbReference>
<dbReference type="PANTHER" id="PTHR38812">
    <property type="entry name" value="MU-LIKE PROPHAGE FLUMU PROTEIN GP42"/>
    <property type="match status" value="1"/>
</dbReference>
<evidence type="ECO:0000313" key="2">
    <source>
        <dbReference type="EMBL" id="KAK8835319.1"/>
    </source>
</evidence>
<gene>
    <name evidence="2" type="ORF">M9Y10_013524</name>
</gene>
<sequence>MSEEVLSLVAKVSLDDNNFKSGLKNVQSQAKNLANNVKDVFSGIGDTLKNIGNTMSGWGKTITAGITAPVTALGVATAKTSIDFLKLKENTRTAFKVLLGSAEEAEAMLEDLYTFAKTTPFSYDTYLQAGKQLVAMGVSAKDAIPYLDGITNASIATGAGQEGINTLSEAIGRMSSKGKVQLEELNRMIEMGVPAVKILGNAYGVTEMEIYDMMKKGELLAEDTLPKLLDGMNNGTDGVNGMTSAYGGLASEMKGTLAGAYVSLSTYTTPTLVMAK</sequence>
<feature type="domain" description="Tape measure protein N-terminal" evidence="1">
    <location>
        <begin position="90"/>
        <end position="259"/>
    </location>
</feature>
<name>A0ABR2GMZ9_9EUKA</name>